<reference evidence="9" key="1">
    <citation type="journal article" date="2013" name="Diversity">
        <title>Genome Sequence of Dickeya solani, a New soft Rot Pathogen of Potato, Suggests its Emergence May Be Related to a Novel Combination of Non-Ribosomal Peptide/Polyketide Synthetase Clusters.</title>
        <authorList>
            <person name="Garlant L."/>
            <person name="Koskinen P."/>
            <person name="Rouhiainen L."/>
            <person name="Laine P."/>
            <person name="Paulin L."/>
            <person name="Auvinen P."/>
            <person name="Holm L."/>
            <person name="Pirhonen M."/>
        </authorList>
    </citation>
    <scope>NUCLEOTIDE SEQUENCE [LARGE SCALE GENOMIC DNA]</scope>
    <source>
        <strain evidence="9">D s0432-1</strain>
    </source>
</reference>
<dbReference type="Pfam" id="PF02561">
    <property type="entry name" value="FliS"/>
    <property type="match status" value="1"/>
</dbReference>
<evidence type="ECO:0000256" key="3">
    <source>
        <dbReference type="ARBA" id="ARBA00022490"/>
    </source>
</evidence>
<dbReference type="PIRSF" id="PIRSF039090">
    <property type="entry name" value="Flis"/>
    <property type="match status" value="1"/>
</dbReference>
<evidence type="ECO:0000256" key="4">
    <source>
        <dbReference type="ARBA" id="ARBA00022795"/>
    </source>
</evidence>
<evidence type="ECO:0000313" key="9">
    <source>
        <dbReference type="Proteomes" id="UP000017142"/>
    </source>
</evidence>
<comment type="similarity">
    <text evidence="2 7">Belongs to the FliS family.</text>
</comment>
<name>A0AAV3K6L2_9GAMM</name>
<dbReference type="FunFam" id="1.20.120.340:FF:000001">
    <property type="entry name" value="Flagellar secretion chaperone FliS"/>
    <property type="match status" value="1"/>
</dbReference>
<dbReference type="GO" id="GO:0044780">
    <property type="term" value="P:bacterial-type flagellum assembly"/>
    <property type="evidence" value="ECO:0007669"/>
    <property type="project" value="InterPro"/>
</dbReference>
<keyword evidence="8" id="KW-0969">Cilium</keyword>
<accession>A0AAV3K6L2</accession>
<dbReference type="GO" id="GO:0071973">
    <property type="term" value="P:bacterial-type flagellum-dependent cell motility"/>
    <property type="evidence" value="ECO:0007669"/>
    <property type="project" value="TreeGrafter"/>
</dbReference>
<sequence length="138" mass="15186">MVMYRKNVSQAYAQVGVESAVMSASPHQLIVMLFDGTKSALVRARILLEQNDIVGRGNALSKAIDIISNGLKLGLDMEKGGELAENLSDLYDYMVRRLLHANINNDLQAIIEVENLLGNIADAWKQIGPGYQPTTETR</sequence>
<dbReference type="PANTHER" id="PTHR34773:SF1">
    <property type="entry name" value="FLAGELLAR SECRETION CHAPERONE FLIS"/>
    <property type="match status" value="1"/>
</dbReference>
<dbReference type="SUPFAM" id="SSF101116">
    <property type="entry name" value="Flagellar export chaperone FliS"/>
    <property type="match status" value="1"/>
</dbReference>
<protein>
    <recommendedName>
        <fullName evidence="6 7">Flagellar secretion chaperone FliS</fullName>
    </recommendedName>
</protein>
<dbReference type="AlphaFoldDB" id="A0AAV3K6L2"/>
<keyword evidence="4 7" id="KW-1005">Bacterial flagellum biogenesis</keyword>
<keyword evidence="5" id="KW-0143">Chaperone</keyword>
<evidence type="ECO:0000256" key="2">
    <source>
        <dbReference type="ARBA" id="ARBA00008787"/>
    </source>
</evidence>
<dbReference type="GO" id="GO:0005829">
    <property type="term" value="C:cytosol"/>
    <property type="evidence" value="ECO:0007669"/>
    <property type="project" value="UniProtKB-SubCell"/>
</dbReference>
<dbReference type="PANTHER" id="PTHR34773">
    <property type="entry name" value="FLAGELLAR SECRETION CHAPERONE FLIS"/>
    <property type="match status" value="1"/>
</dbReference>
<comment type="subcellular location">
    <subcellularLocation>
        <location evidence="1 7">Cytoplasm</location>
        <location evidence="1 7">Cytosol</location>
    </subcellularLocation>
</comment>
<dbReference type="InterPro" id="IPR003713">
    <property type="entry name" value="FliS"/>
</dbReference>
<evidence type="ECO:0000256" key="5">
    <source>
        <dbReference type="ARBA" id="ARBA00023186"/>
    </source>
</evidence>
<dbReference type="Proteomes" id="UP000017142">
    <property type="component" value="Unassembled WGS sequence"/>
</dbReference>
<evidence type="ECO:0000256" key="6">
    <source>
        <dbReference type="ARBA" id="ARBA00069985"/>
    </source>
</evidence>
<evidence type="ECO:0000256" key="1">
    <source>
        <dbReference type="ARBA" id="ARBA00004514"/>
    </source>
</evidence>
<dbReference type="Gene3D" id="1.20.120.340">
    <property type="entry name" value="Flagellar protein FliS"/>
    <property type="match status" value="1"/>
</dbReference>
<evidence type="ECO:0000256" key="7">
    <source>
        <dbReference type="PIRNR" id="PIRNR039090"/>
    </source>
</evidence>
<comment type="caution">
    <text evidence="8">The sequence shown here is derived from an EMBL/GenBank/DDBJ whole genome shotgun (WGS) entry which is preliminary data.</text>
</comment>
<dbReference type="CDD" id="cd16098">
    <property type="entry name" value="FliS"/>
    <property type="match status" value="1"/>
</dbReference>
<evidence type="ECO:0000313" key="8">
    <source>
        <dbReference type="EMBL" id="ERO56110.1"/>
    </source>
</evidence>
<proteinExistence type="inferred from homology"/>
<organism evidence="8 9">
    <name type="scientific">Dickeya solani D s0432-1</name>
    <dbReference type="NCBI Taxonomy" id="1231725"/>
    <lineage>
        <taxon>Bacteria</taxon>
        <taxon>Pseudomonadati</taxon>
        <taxon>Pseudomonadota</taxon>
        <taxon>Gammaproteobacteria</taxon>
        <taxon>Enterobacterales</taxon>
        <taxon>Pectobacteriaceae</taxon>
        <taxon>Dickeya</taxon>
    </lineage>
</organism>
<keyword evidence="3 7" id="KW-0963">Cytoplasm</keyword>
<gene>
    <name evidence="8" type="ORF">A544_2651</name>
</gene>
<dbReference type="NCBIfam" id="TIGR00208">
    <property type="entry name" value="fliS"/>
    <property type="match status" value="1"/>
</dbReference>
<dbReference type="EMBL" id="AMWE01000004">
    <property type="protein sequence ID" value="ERO56110.1"/>
    <property type="molecule type" value="Genomic_DNA"/>
</dbReference>
<keyword evidence="8" id="KW-0282">Flagellum</keyword>
<keyword evidence="8" id="KW-0966">Cell projection</keyword>
<dbReference type="InterPro" id="IPR036584">
    <property type="entry name" value="FliS_sf"/>
</dbReference>